<keyword evidence="3" id="KW-0479">Metal-binding</keyword>
<feature type="region of interest" description="Disordered" evidence="15">
    <location>
        <begin position="361"/>
        <end position="390"/>
    </location>
</feature>
<dbReference type="SUPFAM" id="SSF63887">
    <property type="entry name" value="P-domain of calnexin/calreticulin"/>
    <property type="match status" value="1"/>
</dbReference>
<dbReference type="FunFam" id="2.60.120.200:FF:000018">
    <property type="entry name" value="Calreticulin 1b"/>
    <property type="match status" value="1"/>
</dbReference>
<evidence type="ECO:0000256" key="13">
    <source>
        <dbReference type="PIRSR" id="PIRSR002356-3"/>
    </source>
</evidence>
<dbReference type="PROSITE" id="PS00805">
    <property type="entry name" value="CALRETICULIN_REPEAT"/>
    <property type="match status" value="1"/>
</dbReference>
<accession>D8M0S7</accession>
<dbReference type="GO" id="GO:0036503">
    <property type="term" value="P:ERAD pathway"/>
    <property type="evidence" value="ECO:0007669"/>
    <property type="project" value="TreeGrafter"/>
</dbReference>
<name>D8M0S7_BLAHO</name>
<evidence type="ECO:0000256" key="3">
    <source>
        <dbReference type="ARBA" id="ARBA00022723"/>
    </source>
</evidence>
<gene>
    <name evidence="16" type="ORF">GSBLH_T00001794001</name>
</gene>
<dbReference type="PANTHER" id="PTHR11073:SF2">
    <property type="entry name" value="CALRETICULIN"/>
    <property type="match status" value="1"/>
</dbReference>
<keyword evidence="17" id="KW-1185">Reference proteome</keyword>
<feature type="binding site" evidence="12">
    <location>
        <position position="109"/>
    </location>
    <ligand>
        <name>an alpha-D-glucoside</name>
        <dbReference type="ChEBI" id="CHEBI:22390"/>
    </ligand>
</feature>
<dbReference type="GO" id="GO:0005788">
    <property type="term" value="C:endoplasmic reticulum lumen"/>
    <property type="evidence" value="ECO:0007669"/>
    <property type="project" value="UniProtKB-SubCell"/>
</dbReference>
<evidence type="ECO:0000256" key="2">
    <source>
        <dbReference type="ARBA" id="ARBA00010983"/>
    </source>
</evidence>
<evidence type="ECO:0000256" key="9">
    <source>
        <dbReference type="ARBA" id="ARBA00022837"/>
    </source>
</evidence>
<evidence type="ECO:0000256" key="8">
    <source>
        <dbReference type="ARBA" id="ARBA00022833"/>
    </source>
</evidence>
<dbReference type="Gene3D" id="2.10.250.10">
    <property type="entry name" value="Calreticulin/calnexin, P domain"/>
    <property type="match status" value="1"/>
</dbReference>
<reference evidence="16" key="1">
    <citation type="submission" date="2010-02" db="EMBL/GenBank/DDBJ databases">
        <title>Sequencing and annotation of the Blastocystis hominis genome.</title>
        <authorList>
            <person name="Wincker P."/>
        </authorList>
    </citation>
    <scope>NUCLEOTIDE SEQUENCE</scope>
    <source>
        <strain evidence="16">Singapore isolate B</strain>
    </source>
</reference>
<feature type="signal peptide" evidence="14">
    <location>
        <begin position="1"/>
        <end position="16"/>
    </location>
</feature>
<feature type="disulfide bond" evidence="13">
    <location>
        <begin position="103"/>
        <end position="135"/>
    </location>
</feature>
<dbReference type="InterPro" id="IPR018124">
    <property type="entry name" value="Calret/calnex_CS"/>
</dbReference>
<evidence type="ECO:0000256" key="4">
    <source>
        <dbReference type="ARBA" id="ARBA00022729"/>
    </source>
</evidence>
<dbReference type="PANTHER" id="PTHR11073">
    <property type="entry name" value="CALRETICULIN AND CALNEXIN"/>
    <property type="match status" value="1"/>
</dbReference>
<dbReference type="Gene3D" id="2.60.120.200">
    <property type="match status" value="1"/>
</dbReference>
<feature type="binding site" evidence="12">
    <location>
        <position position="133"/>
    </location>
    <ligand>
        <name>an alpha-D-glucoside</name>
        <dbReference type="ChEBI" id="CHEBI:22390"/>
    </ligand>
</feature>
<dbReference type="InterPro" id="IPR009033">
    <property type="entry name" value="Calreticulin/calnexin_P_dom_sf"/>
</dbReference>
<evidence type="ECO:0000256" key="5">
    <source>
        <dbReference type="ARBA" id="ARBA00022734"/>
    </source>
</evidence>
<dbReference type="AlphaFoldDB" id="D8M0S7"/>
<evidence type="ECO:0000256" key="12">
    <source>
        <dbReference type="PIRSR" id="PIRSR002356-1"/>
    </source>
</evidence>
<keyword evidence="9" id="KW-0106">Calcium</keyword>
<dbReference type="RefSeq" id="XP_012895714.1">
    <property type="nucleotide sequence ID" value="XM_013040260.1"/>
</dbReference>
<dbReference type="Proteomes" id="UP000008312">
    <property type="component" value="Unassembled WGS sequence"/>
</dbReference>
<dbReference type="FunFam" id="2.10.250.10:FF:000002">
    <property type="entry name" value="Calreticulin"/>
    <property type="match status" value="1"/>
</dbReference>
<dbReference type="PRINTS" id="PR00626">
    <property type="entry name" value="CALRETICULIN"/>
</dbReference>
<dbReference type="InterPro" id="IPR001580">
    <property type="entry name" value="Calret/calnex"/>
</dbReference>
<keyword evidence="8" id="KW-0862">Zinc</keyword>
<protein>
    <recommendedName>
        <fullName evidence="11">Calreticulin</fullName>
    </recommendedName>
</protein>
<evidence type="ECO:0000256" key="14">
    <source>
        <dbReference type="RuleBase" id="RU362126"/>
    </source>
</evidence>
<keyword evidence="10 11" id="KW-0143">Chaperone</keyword>
<keyword evidence="5" id="KW-0430">Lectin</keyword>
<feature type="compositionally biased region" description="Basic and acidic residues" evidence="15">
    <location>
        <begin position="361"/>
        <end position="370"/>
    </location>
</feature>
<dbReference type="GO" id="GO:0051082">
    <property type="term" value="F:unfolded protein binding"/>
    <property type="evidence" value="ECO:0007669"/>
    <property type="project" value="InterPro"/>
</dbReference>
<keyword evidence="6" id="KW-0677">Repeat</keyword>
<comment type="subcellular location">
    <subcellularLocation>
        <location evidence="1 11">Endoplasmic reticulum lumen</location>
    </subcellularLocation>
</comment>
<evidence type="ECO:0000256" key="15">
    <source>
        <dbReference type="SAM" id="MobiDB-lite"/>
    </source>
</evidence>
<evidence type="ECO:0000313" key="17">
    <source>
        <dbReference type="Proteomes" id="UP000008312"/>
    </source>
</evidence>
<organism evidence="16">
    <name type="scientific">Blastocystis hominis</name>
    <dbReference type="NCBI Taxonomy" id="12968"/>
    <lineage>
        <taxon>Eukaryota</taxon>
        <taxon>Sar</taxon>
        <taxon>Stramenopiles</taxon>
        <taxon>Bigyra</taxon>
        <taxon>Opalozoa</taxon>
        <taxon>Opalinata</taxon>
        <taxon>Blastocystidae</taxon>
        <taxon>Blastocystis</taxon>
    </lineage>
</organism>
<dbReference type="GO" id="GO:0005789">
    <property type="term" value="C:endoplasmic reticulum membrane"/>
    <property type="evidence" value="ECO:0007669"/>
    <property type="project" value="TreeGrafter"/>
</dbReference>
<dbReference type="InterPro" id="IPR009169">
    <property type="entry name" value="Calreticulin"/>
</dbReference>
<feature type="binding site" evidence="12">
    <location>
        <position position="317"/>
    </location>
    <ligand>
        <name>an alpha-D-glucoside</name>
        <dbReference type="ChEBI" id="CHEBI:22390"/>
    </ligand>
</feature>
<keyword evidence="13" id="KW-1015">Disulfide bond</keyword>
<comment type="similarity">
    <text evidence="2 11 14">Belongs to the calreticulin family.</text>
</comment>
<feature type="chain" id="PRO_5003117643" description="Calreticulin" evidence="14">
    <location>
        <begin position="17"/>
        <end position="390"/>
    </location>
</feature>
<dbReference type="InterPro" id="IPR013320">
    <property type="entry name" value="ConA-like_dom_sf"/>
</dbReference>
<evidence type="ECO:0000256" key="7">
    <source>
        <dbReference type="ARBA" id="ARBA00022824"/>
    </source>
</evidence>
<feature type="binding site" evidence="12">
    <location>
        <position position="126"/>
    </location>
    <ligand>
        <name>an alpha-D-glucoside</name>
        <dbReference type="ChEBI" id="CHEBI:22390"/>
    </ligand>
</feature>
<dbReference type="Pfam" id="PF00262">
    <property type="entry name" value="Calreticulin"/>
    <property type="match status" value="2"/>
</dbReference>
<evidence type="ECO:0000256" key="1">
    <source>
        <dbReference type="ARBA" id="ARBA00004319"/>
    </source>
</evidence>
<dbReference type="EMBL" id="FN668644">
    <property type="protein sequence ID" value="CBK21666.2"/>
    <property type="molecule type" value="Genomic_DNA"/>
</dbReference>
<dbReference type="InParanoid" id="D8M0S7"/>
<keyword evidence="7 11" id="KW-0256">Endoplasmic reticulum</keyword>
<evidence type="ECO:0000256" key="11">
    <source>
        <dbReference type="PIRNR" id="PIRNR002356"/>
    </source>
</evidence>
<evidence type="ECO:0000256" key="6">
    <source>
        <dbReference type="ARBA" id="ARBA00022737"/>
    </source>
</evidence>
<keyword evidence="4 14" id="KW-0732">Signal</keyword>
<feature type="region of interest" description="Disordered" evidence="15">
    <location>
        <begin position="210"/>
        <end position="277"/>
    </location>
</feature>
<feature type="compositionally biased region" description="Acidic residues" evidence="15">
    <location>
        <begin position="233"/>
        <end position="260"/>
    </location>
</feature>
<dbReference type="OrthoDB" id="1938156at2759"/>
<evidence type="ECO:0000256" key="10">
    <source>
        <dbReference type="ARBA" id="ARBA00023186"/>
    </source>
</evidence>
<proteinExistence type="inferred from homology"/>
<dbReference type="GeneID" id="24919021"/>
<dbReference type="GO" id="GO:0030246">
    <property type="term" value="F:carbohydrate binding"/>
    <property type="evidence" value="ECO:0007669"/>
    <property type="project" value="UniProtKB-KW"/>
</dbReference>
<feature type="binding site" evidence="12">
    <location>
        <position position="107"/>
    </location>
    <ligand>
        <name>an alpha-D-glucoside</name>
        <dbReference type="ChEBI" id="CHEBI:22390"/>
    </ligand>
</feature>
<dbReference type="OMA" id="KRDEICA"/>
<dbReference type="PROSITE" id="PS00803">
    <property type="entry name" value="CALRETICULIN_1"/>
    <property type="match status" value="1"/>
</dbReference>
<evidence type="ECO:0000313" key="16">
    <source>
        <dbReference type="EMBL" id="CBK21666.2"/>
    </source>
</evidence>
<sequence length="390" mass="45158">MKFLSVLAIVLALASAEIYFQEKFDEGYEDRWVQPTEWKKADEMGKWGWTAGKWYGDAEDKGIQTSQDARFYGYSAKMNKVFNNEGKDLVLQFTTKYEQDIDCGGAYIKLLPSETDQESFGGDSKYSIMFGPDICGSSNQKTHIILNYKGQNLESTEKFRAVIDNLSHMYTLIIHPDNTFEYRIDGVEEAHGNLEDGWKFLPPKMIADPTDKKPADWVDEAQIPDPTDKKPEDWDDIPAEIPDPDAEKPEDWDDEDDGDWEPPMIPNPEYKGEWQPKMIDNPDYKGEWAPRMIENPDYVADDKLYNVCKDCEYVGFELWQVRSGSIFDDIIVCDDVKEAEEFAKETFFKKVEGEKKMYEEFKEQEKRAQEEELQAASAADDEDYEEEDDL</sequence>
<dbReference type="PROSITE" id="PS00804">
    <property type="entry name" value="CALRETICULIN_2"/>
    <property type="match status" value="1"/>
</dbReference>
<dbReference type="GO" id="GO:0005509">
    <property type="term" value="F:calcium ion binding"/>
    <property type="evidence" value="ECO:0007669"/>
    <property type="project" value="InterPro"/>
</dbReference>
<dbReference type="SUPFAM" id="SSF49899">
    <property type="entry name" value="Concanavalin A-like lectins/glucanases"/>
    <property type="match status" value="1"/>
</dbReference>
<dbReference type="PIRSF" id="PIRSF002356">
    <property type="entry name" value="Calreticulin"/>
    <property type="match status" value="1"/>
</dbReference>
<dbReference type="GO" id="GO:0006457">
    <property type="term" value="P:protein folding"/>
    <property type="evidence" value="ECO:0007669"/>
    <property type="project" value="InterPro"/>
</dbReference>
<feature type="compositionally biased region" description="Acidic residues" evidence="15">
    <location>
        <begin position="379"/>
        <end position="390"/>
    </location>
</feature>